<evidence type="ECO:0000256" key="1">
    <source>
        <dbReference type="SAM" id="MobiDB-lite"/>
    </source>
</evidence>
<keyword evidence="2" id="KW-1133">Transmembrane helix</keyword>
<dbReference type="RefSeq" id="WP_123391767.1">
    <property type="nucleotide sequence ID" value="NZ_RKHO01000001.1"/>
</dbReference>
<name>A0A3N2CY68_9ACTN</name>
<comment type="caution">
    <text evidence="3">The sequence shown here is derived from an EMBL/GenBank/DDBJ whole genome shotgun (WGS) entry which is preliminary data.</text>
</comment>
<keyword evidence="2" id="KW-0812">Transmembrane</keyword>
<sequence length="212" mass="21630">MSQPSPQVPPPPYDALPARPRPRRGWFAVGGVLLALAAVVFVVGLVTTVGRGTDTDVVALVPGPGQPISAGVPVGEERMLFVPAGEPAPRCRVVDGRGRELPLRPTTVATTVTTMGTTWTGVSTFTSPTTAEVRVGCEAPVEQLRIGSPLGAGFAIGLVLTILGPLALGGVGLVVLVVTTVLWSTRPPRSPRGHHGGPGGAPAPPSSPSRGW</sequence>
<evidence type="ECO:0000256" key="2">
    <source>
        <dbReference type="SAM" id="Phobius"/>
    </source>
</evidence>
<dbReference type="EMBL" id="RKHO01000001">
    <property type="protein sequence ID" value="ROR92154.1"/>
    <property type="molecule type" value="Genomic_DNA"/>
</dbReference>
<reference evidence="3 4" key="1">
    <citation type="submission" date="2018-11" db="EMBL/GenBank/DDBJ databases">
        <title>Sequencing the genomes of 1000 actinobacteria strains.</title>
        <authorList>
            <person name="Klenk H.-P."/>
        </authorList>
    </citation>
    <scope>NUCLEOTIDE SEQUENCE [LARGE SCALE GENOMIC DNA]</scope>
    <source>
        <strain evidence="3 4">DSM 12652</strain>
    </source>
</reference>
<dbReference type="Proteomes" id="UP000281738">
    <property type="component" value="Unassembled WGS sequence"/>
</dbReference>
<feature type="compositionally biased region" description="Pro residues" evidence="1">
    <location>
        <begin position="201"/>
        <end position="212"/>
    </location>
</feature>
<feature type="transmembrane region" description="Helical" evidence="2">
    <location>
        <begin position="26"/>
        <end position="46"/>
    </location>
</feature>
<feature type="transmembrane region" description="Helical" evidence="2">
    <location>
        <begin position="154"/>
        <end position="183"/>
    </location>
</feature>
<protein>
    <submittedName>
        <fullName evidence="3">Uncharacterized protein</fullName>
    </submittedName>
</protein>
<evidence type="ECO:0000313" key="4">
    <source>
        <dbReference type="Proteomes" id="UP000281738"/>
    </source>
</evidence>
<evidence type="ECO:0000313" key="3">
    <source>
        <dbReference type="EMBL" id="ROR92154.1"/>
    </source>
</evidence>
<gene>
    <name evidence="3" type="ORF">EDD33_3038</name>
</gene>
<keyword evidence="4" id="KW-1185">Reference proteome</keyword>
<proteinExistence type="predicted"/>
<organism evidence="3 4">
    <name type="scientific">Nocardioides aurantiacus</name>
    <dbReference type="NCBI Taxonomy" id="86796"/>
    <lineage>
        <taxon>Bacteria</taxon>
        <taxon>Bacillati</taxon>
        <taxon>Actinomycetota</taxon>
        <taxon>Actinomycetes</taxon>
        <taxon>Propionibacteriales</taxon>
        <taxon>Nocardioidaceae</taxon>
        <taxon>Nocardioides</taxon>
    </lineage>
</organism>
<dbReference type="AlphaFoldDB" id="A0A3N2CY68"/>
<accession>A0A3N2CY68</accession>
<feature type="region of interest" description="Disordered" evidence="1">
    <location>
        <begin position="187"/>
        <end position="212"/>
    </location>
</feature>
<dbReference type="OrthoDB" id="3831486at2"/>
<keyword evidence="2" id="KW-0472">Membrane</keyword>